<dbReference type="AlphaFoldDB" id="A0A4Y7T8V0"/>
<feature type="compositionally biased region" description="Basic residues" evidence="1">
    <location>
        <begin position="168"/>
        <end position="179"/>
    </location>
</feature>
<sequence length="179" mass="19249">MIIILGRLVRYSGAGIHAQCRCSSGWACDAVAPWLMGLLVAVAVPAPPSLSSTTNGAGWSAVRLFDVVLEPTHSRRFEGRRGAGEEDPGHKTGELAEGSELCNDGDGLDSLLLFLIACLLLPIPSQLLFPFPLPSTAHLGRSSPPFPFYTSLSSRGHAHTPFLLNPTKHPRYPPKFQPK</sequence>
<comment type="caution">
    <text evidence="2">The sequence shown here is derived from an EMBL/GenBank/DDBJ whole genome shotgun (WGS) entry which is preliminary data.</text>
</comment>
<dbReference type="Proteomes" id="UP000298030">
    <property type="component" value="Unassembled WGS sequence"/>
</dbReference>
<evidence type="ECO:0000313" key="2">
    <source>
        <dbReference type="EMBL" id="TEB30530.1"/>
    </source>
</evidence>
<feature type="region of interest" description="Disordered" evidence="1">
    <location>
        <begin position="76"/>
        <end position="96"/>
    </location>
</feature>
<evidence type="ECO:0000313" key="3">
    <source>
        <dbReference type="Proteomes" id="UP000298030"/>
    </source>
</evidence>
<gene>
    <name evidence="2" type="ORF">FA13DRAFT_519065</name>
</gene>
<proteinExistence type="predicted"/>
<name>A0A4Y7T8V0_COPMI</name>
<feature type="compositionally biased region" description="Basic and acidic residues" evidence="1">
    <location>
        <begin position="76"/>
        <end position="94"/>
    </location>
</feature>
<evidence type="ECO:0000256" key="1">
    <source>
        <dbReference type="SAM" id="MobiDB-lite"/>
    </source>
</evidence>
<organism evidence="2 3">
    <name type="scientific">Coprinellus micaceus</name>
    <name type="common">Glistening ink-cap mushroom</name>
    <name type="synonym">Coprinus micaceus</name>
    <dbReference type="NCBI Taxonomy" id="71717"/>
    <lineage>
        <taxon>Eukaryota</taxon>
        <taxon>Fungi</taxon>
        <taxon>Dikarya</taxon>
        <taxon>Basidiomycota</taxon>
        <taxon>Agaricomycotina</taxon>
        <taxon>Agaricomycetes</taxon>
        <taxon>Agaricomycetidae</taxon>
        <taxon>Agaricales</taxon>
        <taxon>Agaricineae</taxon>
        <taxon>Psathyrellaceae</taxon>
        <taxon>Coprinellus</taxon>
    </lineage>
</organism>
<keyword evidence="3" id="KW-1185">Reference proteome</keyword>
<feature type="region of interest" description="Disordered" evidence="1">
    <location>
        <begin position="160"/>
        <end position="179"/>
    </location>
</feature>
<reference evidence="2 3" key="1">
    <citation type="journal article" date="2019" name="Nat. Ecol. Evol.">
        <title>Megaphylogeny resolves global patterns of mushroom evolution.</title>
        <authorList>
            <person name="Varga T."/>
            <person name="Krizsan K."/>
            <person name="Foldi C."/>
            <person name="Dima B."/>
            <person name="Sanchez-Garcia M."/>
            <person name="Sanchez-Ramirez S."/>
            <person name="Szollosi G.J."/>
            <person name="Szarkandi J.G."/>
            <person name="Papp V."/>
            <person name="Albert L."/>
            <person name="Andreopoulos W."/>
            <person name="Angelini C."/>
            <person name="Antonin V."/>
            <person name="Barry K.W."/>
            <person name="Bougher N.L."/>
            <person name="Buchanan P."/>
            <person name="Buyck B."/>
            <person name="Bense V."/>
            <person name="Catcheside P."/>
            <person name="Chovatia M."/>
            <person name="Cooper J."/>
            <person name="Damon W."/>
            <person name="Desjardin D."/>
            <person name="Finy P."/>
            <person name="Geml J."/>
            <person name="Haridas S."/>
            <person name="Hughes K."/>
            <person name="Justo A."/>
            <person name="Karasinski D."/>
            <person name="Kautmanova I."/>
            <person name="Kiss B."/>
            <person name="Kocsube S."/>
            <person name="Kotiranta H."/>
            <person name="LaButti K.M."/>
            <person name="Lechner B.E."/>
            <person name="Liimatainen K."/>
            <person name="Lipzen A."/>
            <person name="Lukacs Z."/>
            <person name="Mihaltcheva S."/>
            <person name="Morgado L.N."/>
            <person name="Niskanen T."/>
            <person name="Noordeloos M.E."/>
            <person name="Ohm R.A."/>
            <person name="Ortiz-Santana B."/>
            <person name="Ovrebo C."/>
            <person name="Racz N."/>
            <person name="Riley R."/>
            <person name="Savchenko A."/>
            <person name="Shiryaev A."/>
            <person name="Soop K."/>
            <person name="Spirin V."/>
            <person name="Szebenyi C."/>
            <person name="Tomsovsky M."/>
            <person name="Tulloss R.E."/>
            <person name="Uehling J."/>
            <person name="Grigoriev I.V."/>
            <person name="Vagvolgyi C."/>
            <person name="Papp T."/>
            <person name="Martin F.M."/>
            <person name="Miettinen O."/>
            <person name="Hibbett D.S."/>
            <person name="Nagy L.G."/>
        </authorList>
    </citation>
    <scope>NUCLEOTIDE SEQUENCE [LARGE SCALE GENOMIC DNA]</scope>
    <source>
        <strain evidence="2 3">FP101781</strain>
    </source>
</reference>
<accession>A0A4Y7T8V0</accession>
<protein>
    <submittedName>
        <fullName evidence="2">Uncharacterized protein</fullName>
    </submittedName>
</protein>
<dbReference type="EMBL" id="QPFP01000022">
    <property type="protein sequence ID" value="TEB30530.1"/>
    <property type="molecule type" value="Genomic_DNA"/>
</dbReference>